<proteinExistence type="predicted"/>
<keyword evidence="2" id="KW-1185">Reference proteome</keyword>
<name>A0ABX5PTE7_9GAMM</name>
<reference evidence="1 2" key="1">
    <citation type="submission" date="2018-06" db="EMBL/GenBank/DDBJ databases">
        <title>Genomic Encyclopedia of Type Strains, Phase III (KMG-III): the genomes of soil and plant-associated and newly described type strains.</title>
        <authorList>
            <person name="Whitman W."/>
        </authorList>
    </citation>
    <scope>NUCLEOTIDE SEQUENCE [LARGE SCALE GENOMIC DNA]</scope>
    <source>
        <strain evidence="1 2">JC5</strain>
    </source>
</reference>
<accession>A0ABX5PTE7</accession>
<gene>
    <name evidence="1" type="ORF">C8J23_101197</name>
</gene>
<dbReference type="Proteomes" id="UP000247584">
    <property type="component" value="Unassembled WGS sequence"/>
</dbReference>
<protein>
    <recommendedName>
        <fullName evidence="3">Morphogenetic protein</fullName>
    </recommendedName>
</protein>
<evidence type="ECO:0000313" key="1">
    <source>
        <dbReference type="EMBL" id="PYE61155.1"/>
    </source>
</evidence>
<comment type="caution">
    <text evidence="1">The sequence shown here is derived from an EMBL/GenBank/DDBJ whole genome shotgun (WGS) entry which is preliminary data.</text>
</comment>
<dbReference type="EMBL" id="QJSY01000001">
    <property type="protein sequence ID" value="PYE61155.1"/>
    <property type="molecule type" value="Genomic_DNA"/>
</dbReference>
<evidence type="ECO:0008006" key="3">
    <source>
        <dbReference type="Google" id="ProtNLM"/>
    </source>
</evidence>
<sequence>MRQRPIIFNTEMVRAILEGRKTQTRRTLTAKQLGLFECAASIGECHNLDGEINIKSMGYYRQFCPLGQVGDQLWVRETFAVVPRTAYAHSDGVTQIKSPIDKDKASIYKADWCRSEGGIRWKPSIHMPRSACRIILEITNVRVERLQDISEQDACAEGCDYPEVEGMGWKFKPSFNFKFLWKKIYGQESLDANPWVWVIEFKVLTTNGVIGEAA</sequence>
<organism evidence="1 2">
    <name type="scientific">Shewanella chilikensis</name>
    <dbReference type="NCBI Taxonomy" id="558541"/>
    <lineage>
        <taxon>Bacteria</taxon>
        <taxon>Pseudomonadati</taxon>
        <taxon>Pseudomonadota</taxon>
        <taxon>Gammaproteobacteria</taxon>
        <taxon>Alteromonadales</taxon>
        <taxon>Shewanellaceae</taxon>
        <taxon>Shewanella</taxon>
    </lineage>
</organism>
<evidence type="ECO:0000313" key="2">
    <source>
        <dbReference type="Proteomes" id="UP000247584"/>
    </source>
</evidence>
<dbReference type="RefSeq" id="WP_101054471.1">
    <property type="nucleotide sequence ID" value="NZ_BMXX01000017.1"/>
</dbReference>